<evidence type="ECO:0000256" key="3">
    <source>
        <dbReference type="ARBA" id="ARBA00022692"/>
    </source>
</evidence>
<keyword evidence="3 6" id="KW-0812">Transmembrane</keyword>
<keyword evidence="5 6" id="KW-0472">Membrane</keyword>
<dbReference type="Pfam" id="PF00892">
    <property type="entry name" value="EamA"/>
    <property type="match status" value="2"/>
</dbReference>
<feature type="transmembrane region" description="Helical" evidence="6">
    <location>
        <begin position="147"/>
        <end position="167"/>
    </location>
</feature>
<dbReference type="PANTHER" id="PTHR32322">
    <property type="entry name" value="INNER MEMBRANE TRANSPORTER"/>
    <property type="match status" value="1"/>
</dbReference>
<protein>
    <submittedName>
        <fullName evidence="8">DMT family transporter</fullName>
    </submittedName>
</protein>
<proteinExistence type="inferred from homology"/>
<sequence length="294" mass="32368">MREEKSIALPLAISIIAISFSAIFVKLSDAPSSVLSMYRLWLASLLLVPVVWRKREEFNRISRGDWLFLAASGFFLALHFLLWFQSLKLTTVASSTIILALQPLVSLAGGFLLFKERTTISALMTMVIAIFGVAMIGWGDFGLSEEAIWGDILSFLSVIAVVGYLLIGQSVVKKLSHWIYSFCVFVFAAFFLTIYNVVTATPLGGYSVIDWTMFFLLATVPTVSHLINNWLLAYVNATTISMSILGEPVGATILAVLLLGERLTSIQIVGGILVLAGVFFFLSQQKVHKEVVEV</sequence>
<evidence type="ECO:0000256" key="5">
    <source>
        <dbReference type="ARBA" id="ARBA00023136"/>
    </source>
</evidence>
<dbReference type="RefSeq" id="WP_124565331.1">
    <property type="nucleotide sequence ID" value="NZ_JARRRY010000024.1"/>
</dbReference>
<accession>A0ABT6H9M4</accession>
<feature type="transmembrane region" description="Helical" evidence="6">
    <location>
        <begin position="66"/>
        <end position="86"/>
    </location>
</feature>
<dbReference type="Proteomes" id="UP001218246">
    <property type="component" value="Unassembled WGS sequence"/>
</dbReference>
<feature type="transmembrane region" description="Helical" evidence="6">
    <location>
        <begin position="92"/>
        <end position="114"/>
    </location>
</feature>
<keyword evidence="9" id="KW-1185">Reference proteome</keyword>
<evidence type="ECO:0000313" key="9">
    <source>
        <dbReference type="Proteomes" id="UP001218246"/>
    </source>
</evidence>
<feature type="transmembrane region" description="Helical" evidence="6">
    <location>
        <begin position="37"/>
        <end position="54"/>
    </location>
</feature>
<feature type="transmembrane region" description="Helical" evidence="6">
    <location>
        <begin position="7"/>
        <end position="25"/>
    </location>
</feature>
<evidence type="ECO:0000256" key="6">
    <source>
        <dbReference type="SAM" id="Phobius"/>
    </source>
</evidence>
<dbReference type="SUPFAM" id="SSF103481">
    <property type="entry name" value="Multidrug resistance efflux transporter EmrE"/>
    <property type="match status" value="2"/>
</dbReference>
<evidence type="ECO:0000256" key="2">
    <source>
        <dbReference type="ARBA" id="ARBA00007362"/>
    </source>
</evidence>
<evidence type="ECO:0000313" key="8">
    <source>
        <dbReference type="EMBL" id="MDG5755588.1"/>
    </source>
</evidence>
<feature type="transmembrane region" description="Helical" evidence="6">
    <location>
        <begin position="121"/>
        <end position="141"/>
    </location>
</feature>
<comment type="similarity">
    <text evidence="2">Belongs to the EamA transporter family.</text>
</comment>
<dbReference type="InterPro" id="IPR037185">
    <property type="entry name" value="EmrE-like"/>
</dbReference>
<feature type="transmembrane region" description="Helical" evidence="6">
    <location>
        <begin position="231"/>
        <end position="259"/>
    </location>
</feature>
<feature type="transmembrane region" description="Helical" evidence="6">
    <location>
        <begin position="265"/>
        <end position="282"/>
    </location>
</feature>
<dbReference type="InterPro" id="IPR050638">
    <property type="entry name" value="AA-Vitamin_Transporters"/>
</dbReference>
<dbReference type="PANTHER" id="PTHR32322:SF2">
    <property type="entry name" value="EAMA DOMAIN-CONTAINING PROTEIN"/>
    <property type="match status" value="1"/>
</dbReference>
<comment type="subcellular location">
    <subcellularLocation>
        <location evidence="1">Endomembrane system</location>
        <topology evidence="1">Multi-pass membrane protein</topology>
    </subcellularLocation>
</comment>
<reference evidence="8 9" key="1">
    <citation type="submission" date="2023-04" db="EMBL/GenBank/DDBJ databases">
        <title>Ectobacillus antri isolated from activated sludge.</title>
        <authorList>
            <person name="Yan P."/>
            <person name="Liu X."/>
        </authorList>
    </citation>
    <scope>NUCLEOTIDE SEQUENCE [LARGE SCALE GENOMIC DNA]</scope>
    <source>
        <strain evidence="8 9">C18H</strain>
    </source>
</reference>
<dbReference type="EMBL" id="JARULN010000036">
    <property type="protein sequence ID" value="MDG5755588.1"/>
    <property type="molecule type" value="Genomic_DNA"/>
</dbReference>
<feature type="transmembrane region" description="Helical" evidence="6">
    <location>
        <begin position="204"/>
        <end position="224"/>
    </location>
</feature>
<evidence type="ECO:0000256" key="1">
    <source>
        <dbReference type="ARBA" id="ARBA00004127"/>
    </source>
</evidence>
<feature type="domain" description="EamA" evidence="7">
    <location>
        <begin position="149"/>
        <end position="282"/>
    </location>
</feature>
<feature type="transmembrane region" description="Helical" evidence="6">
    <location>
        <begin position="179"/>
        <end position="198"/>
    </location>
</feature>
<name>A0ABT6H9M4_9BACI</name>
<keyword evidence="4 6" id="KW-1133">Transmembrane helix</keyword>
<evidence type="ECO:0000256" key="4">
    <source>
        <dbReference type="ARBA" id="ARBA00022989"/>
    </source>
</evidence>
<evidence type="ECO:0000259" key="7">
    <source>
        <dbReference type="Pfam" id="PF00892"/>
    </source>
</evidence>
<dbReference type="InterPro" id="IPR000620">
    <property type="entry name" value="EamA_dom"/>
</dbReference>
<gene>
    <name evidence="8" type="ORF">P6P90_16995</name>
</gene>
<feature type="domain" description="EamA" evidence="7">
    <location>
        <begin position="12"/>
        <end position="137"/>
    </location>
</feature>
<organism evidence="8 9">
    <name type="scientific">Ectobacillus antri</name>
    <dbReference type="NCBI Taxonomy" id="2486280"/>
    <lineage>
        <taxon>Bacteria</taxon>
        <taxon>Bacillati</taxon>
        <taxon>Bacillota</taxon>
        <taxon>Bacilli</taxon>
        <taxon>Bacillales</taxon>
        <taxon>Bacillaceae</taxon>
        <taxon>Ectobacillus</taxon>
    </lineage>
</organism>
<comment type="caution">
    <text evidence="8">The sequence shown here is derived from an EMBL/GenBank/DDBJ whole genome shotgun (WGS) entry which is preliminary data.</text>
</comment>